<organism evidence="2 3">
    <name type="scientific">Streptomyces cyaneochromogenes</name>
    <dbReference type="NCBI Taxonomy" id="2496836"/>
    <lineage>
        <taxon>Bacteria</taxon>
        <taxon>Bacillati</taxon>
        <taxon>Actinomycetota</taxon>
        <taxon>Actinomycetes</taxon>
        <taxon>Kitasatosporales</taxon>
        <taxon>Streptomycetaceae</taxon>
        <taxon>Streptomyces</taxon>
    </lineage>
</organism>
<reference evidence="2 3" key="1">
    <citation type="journal article" date="2019" name="Int. J. Syst. Evol. Microbiol.">
        <title>Streptomyces cyaneochromogenes sp. nov., a blue pigment-producing actinomycete from manganese-contaminated soil.</title>
        <authorList>
            <person name="Tang X."/>
            <person name="Zhao J."/>
            <person name="Li K."/>
            <person name="Chen Z."/>
            <person name="Sun Y."/>
            <person name="Gao J."/>
        </authorList>
    </citation>
    <scope>NUCLEOTIDE SEQUENCE [LARGE SCALE GENOMIC DNA]</scope>
    <source>
        <strain evidence="2 3">MK-45</strain>
    </source>
</reference>
<dbReference type="OrthoDB" id="4331468at2"/>
<dbReference type="RefSeq" id="WP_126394303.1">
    <property type="nucleotide sequence ID" value="NZ_CP034539.1"/>
</dbReference>
<sequence length="159" mass="17310">MFSRKRYIAAVCSGAVFLGLASAPSANAYPINTGDYLWKSHIAGAIEGFQSRRWEDSSYSEVIFIVCDDANSVTVQMRMDVNNAPDKGYDKKTFTACFDVDAGLRSQGEWSDLPDTSTNSSEYYFQLTDIGGASQVEVASVCVDNTADDYPPRHAGNGC</sequence>
<feature type="signal peptide" evidence="1">
    <location>
        <begin position="1"/>
        <end position="28"/>
    </location>
</feature>
<evidence type="ECO:0008006" key="4">
    <source>
        <dbReference type="Google" id="ProtNLM"/>
    </source>
</evidence>
<gene>
    <name evidence="2" type="ORF">EJ357_28010</name>
</gene>
<dbReference type="Proteomes" id="UP000280298">
    <property type="component" value="Chromosome"/>
</dbReference>
<evidence type="ECO:0000313" key="2">
    <source>
        <dbReference type="EMBL" id="AZQ36819.1"/>
    </source>
</evidence>
<keyword evidence="1" id="KW-0732">Signal</keyword>
<evidence type="ECO:0000313" key="3">
    <source>
        <dbReference type="Proteomes" id="UP000280298"/>
    </source>
</evidence>
<dbReference type="AlphaFoldDB" id="A0A3Q9EW51"/>
<dbReference type="KEGG" id="scya:EJ357_28010"/>
<evidence type="ECO:0000256" key="1">
    <source>
        <dbReference type="SAM" id="SignalP"/>
    </source>
</evidence>
<feature type="chain" id="PRO_5018648214" description="Secreted protein" evidence="1">
    <location>
        <begin position="29"/>
        <end position="159"/>
    </location>
</feature>
<name>A0A3Q9EW51_9ACTN</name>
<accession>A0A3Q9EW51</accession>
<protein>
    <recommendedName>
        <fullName evidence="4">Secreted protein</fullName>
    </recommendedName>
</protein>
<dbReference type="EMBL" id="CP034539">
    <property type="protein sequence ID" value="AZQ36819.1"/>
    <property type="molecule type" value="Genomic_DNA"/>
</dbReference>
<proteinExistence type="predicted"/>
<keyword evidence="3" id="KW-1185">Reference proteome</keyword>